<evidence type="ECO:0000313" key="8">
    <source>
        <dbReference type="EMBL" id="PRY33984.1"/>
    </source>
</evidence>
<dbReference type="AlphaFoldDB" id="A0A2T0SKQ8"/>
<gene>
    <name evidence="8" type="ORF">CLV43_11810</name>
</gene>
<dbReference type="Gene3D" id="3.30.420.40">
    <property type="match status" value="2"/>
</dbReference>
<feature type="compositionally biased region" description="Polar residues" evidence="6">
    <location>
        <begin position="368"/>
        <end position="377"/>
    </location>
</feature>
<sequence length="713" mass="74521">MRVLSVDLGTSNTVAVLSAHGRPPRVVEVDGSSAMPSAVYCEEDGSLVVGRDAERRARLDPSRYEPNPKRRIAEGMLRLGGTVVPVTDALAAVLGRVLEETARQLNGAQLDEIRLTHPAQWGPSRRNVLVSAARLAGVTAEIVLVPEPVAAAAHYALAIERDFVTGQALAVYDLGAGTFDVAIVGVTRHGFEVLANDGLPDLGGLDVDQALLEHVGRQVSHSDPGHWQRLMRPDSTADRRARRAMLDDVRSAKEALSRHLRTEVPMPPPFVDVAVTRADMEALVRPRLLRSAELLASTIASTGMSADQLAGIYLVGGSSRIPLISAMITEQVRVAPTSLDQPETAVALGAHHVPKEGIHLRETDDEPSTVTLSNSEVPTVVTEPVDDGDYPTQNMPATGGFPAQNMPTTGGFPAQSGPLPANPALSGPYPVNPALSGPYPVNPALSGPHPMNPALSGPYPVHSGPHPVHTGSHQVQSGPHQVNPTTTGGHPVTAPYSVNTSFSVNSPYPTTGPQEFNFPSTVTAKPAKKQPNRKVLLAAGGAVVLVLGVVGGIFALSGPDVPNAQECKTDTATDDKGFTKCLRQLAGVVPDGSTCKTGGAAGVSGVNAIKGSVVSCELADDYAVQYVLTDTVTGAQQGADAVVQSLRADVVEAQWAGNGLEGKYRSSADGGVGLLAFTATDRPLLGIVTKTGDEKLTADEIATYFEQHIQPGT</sequence>
<dbReference type="InterPro" id="IPR018181">
    <property type="entry name" value="Heat_shock_70_CS"/>
</dbReference>
<dbReference type="Pfam" id="PF00012">
    <property type="entry name" value="HSP70"/>
    <property type="match status" value="1"/>
</dbReference>
<evidence type="ECO:0000256" key="5">
    <source>
        <dbReference type="ARBA" id="ARBA00023186"/>
    </source>
</evidence>
<comment type="similarity">
    <text evidence="1">Belongs to the heat shock protein 70 family.</text>
</comment>
<dbReference type="GO" id="GO:0005524">
    <property type="term" value="F:ATP binding"/>
    <property type="evidence" value="ECO:0007669"/>
    <property type="project" value="UniProtKB-KW"/>
</dbReference>
<keyword evidence="7" id="KW-0812">Transmembrane</keyword>
<feature type="region of interest" description="Disordered" evidence="6">
    <location>
        <begin position="361"/>
        <end position="425"/>
    </location>
</feature>
<evidence type="ECO:0000256" key="1">
    <source>
        <dbReference type="ARBA" id="ARBA00007381"/>
    </source>
</evidence>
<dbReference type="PRINTS" id="PR00301">
    <property type="entry name" value="HEATSHOCK70"/>
</dbReference>
<dbReference type="InterPro" id="IPR013126">
    <property type="entry name" value="Hsp_70_fam"/>
</dbReference>
<dbReference type="PROSITE" id="PS01036">
    <property type="entry name" value="HSP70_3"/>
    <property type="match status" value="1"/>
</dbReference>
<keyword evidence="9" id="KW-1185">Reference proteome</keyword>
<evidence type="ECO:0000256" key="7">
    <source>
        <dbReference type="SAM" id="Phobius"/>
    </source>
</evidence>
<dbReference type="Proteomes" id="UP000239494">
    <property type="component" value="Unassembled WGS sequence"/>
</dbReference>
<dbReference type="OrthoDB" id="3333926at2"/>
<accession>A0A2T0SKQ8</accession>
<keyword evidence="5" id="KW-0143">Chaperone</keyword>
<dbReference type="InterPro" id="IPR043129">
    <property type="entry name" value="ATPase_NBD"/>
</dbReference>
<feature type="transmembrane region" description="Helical" evidence="7">
    <location>
        <begin position="535"/>
        <end position="556"/>
    </location>
</feature>
<dbReference type="PANTHER" id="PTHR42749:SF1">
    <property type="entry name" value="CELL SHAPE-DETERMINING PROTEIN MREB"/>
    <property type="match status" value="1"/>
</dbReference>
<dbReference type="EMBL" id="PVTF01000018">
    <property type="protein sequence ID" value="PRY33984.1"/>
    <property type="molecule type" value="Genomic_DNA"/>
</dbReference>
<dbReference type="PANTHER" id="PTHR42749">
    <property type="entry name" value="CELL SHAPE-DETERMINING PROTEIN MREB"/>
    <property type="match status" value="1"/>
</dbReference>
<feature type="compositionally biased region" description="Polar residues" evidence="6">
    <location>
        <begin position="471"/>
        <end position="488"/>
    </location>
</feature>
<dbReference type="RefSeq" id="WP_106195404.1">
    <property type="nucleotide sequence ID" value="NZ_PVTF01000018.1"/>
</dbReference>
<keyword evidence="3" id="KW-0067">ATP-binding</keyword>
<dbReference type="Gene3D" id="3.90.640.10">
    <property type="entry name" value="Actin, Chain A, domain 4"/>
    <property type="match status" value="1"/>
</dbReference>
<keyword evidence="2" id="KW-0547">Nucleotide-binding</keyword>
<keyword evidence="4" id="KW-0346">Stress response</keyword>
<evidence type="ECO:0000313" key="9">
    <source>
        <dbReference type="Proteomes" id="UP000239494"/>
    </source>
</evidence>
<feature type="region of interest" description="Disordered" evidence="6">
    <location>
        <begin position="467"/>
        <end position="490"/>
    </location>
</feature>
<proteinExistence type="inferred from homology"/>
<protein>
    <submittedName>
        <fullName evidence="8">Hsp70 protein</fullName>
    </submittedName>
</protein>
<dbReference type="SUPFAM" id="SSF53067">
    <property type="entry name" value="Actin-like ATPase domain"/>
    <property type="match status" value="2"/>
</dbReference>
<evidence type="ECO:0000256" key="4">
    <source>
        <dbReference type="ARBA" id="ARBA00023016"/>
    </source>
</evidence>
<name>A0A2T0SKQ8_9PSEU</name>
<evidence type="ECO:0000256" key="2">
    <source>
        <dbReference type="ARBA" id="ARBA00022741"/>
    </source>
</evidence>
<dbReference type="GO" id="GO:0140662">
    <property type="term" value="F:ATP-dependent protein folding chaperone"/>
    <property type="evidence" value="ECO:0007669"/>
    <property type="project" value="InterPro"/>
</dbReference>
<evidence type="ECO:0000256" key="3">
    <source>
        <dbReference type="ARBA" id="ARBA00022840"/>
    </source>
</evidence>
<reference evidence="8 9" key="1">
    <citation type="submission" date="2018-03" db="EMBL/GenBank/DDBJ databases">
        <title>Genomic Encyclopedia of Archaeal and Bacterial Type Strains, Phase II (KMG-II): from individual species to whole genera.</title>
        <authorList>
            <person name="Goeker M."/>
        </authorList>
    </citation>
    <scope>NUCLEOTIDE SEQUENCE [LARGE SCALE GENOMIC DNA]</scope>
    <source>
        <strain evidence="8 9">DSM 44720</strain>
    </source>
</reference>
<comment type="caution">
    <text evidence="8">The sequence shown here is derived from an EMBL/GenBank/DDBJ whole genome shotgun (WGS) entry which is preliminary data.</text>
</comment>
<evidence type="ECO:0000256" key="6">
    <source>
        <dbReference type="SAM" id="MobiDB-lite"/>
    </source>
</evidence>
<keyword evidence="7" id="KW-1133">Transmembrane helix</keyword>
<keyword evidence="7" id="KW-0472">Membrane</keyword>
<organism evidence="8 9">
    <name type="scientific">Umezawaea tangerina</name>
    <dbReference type="NCBI Taxonomy" id="84725"/>
    <lineage>
        <taxon>Bacteria</taxon>
        <taxon>Bacillati</taxon>
        <taxon>Actinomycetota</taxon>
        <taxon>Actinomycetes</taxon>
        <taxon>Pseudonocardiales</taxon>
        <taxon>Pseudonocardiaceae</taxon>
        <taxon>Umezawaea</taxon>
    </lineage>
</organism>